<dbReference type="Gene3D" id="3.40.1810.10">
    <property type="entry name" value="Transcription factor, MADS-box"/>
    <property type="match status" value="1"/>
</dbReference>
<feature type="domain" description="MADS-box" evidence="7">
    <location>
        <begin position="1"/>
        <end position="44"/>
    </location>
</feature>
<keyword evidence="8" id="KW-1185">Reference proteome</keyword>
<dbReference type="PROSITE" id="PS50066">
    <property type="entry name" value="MADS_BOX_2"/>
    <property type="match status" value="1"/>
</dbReference>
<keyword evidence="4" id="KW-0804">Transcription</keyword>
<dbReference type="InterPro" id="IPR033897">
    <property type="entry name" value="SRF-like_MADS-box"/>
</dbReference>
<proteinExistence type="predicted"/>
<sequence>STSLSNRLLTIFRKAEQLSVLCQIDVCVIYYGPEGDLKTFPNEKEKVRNMAMRYSRLNESLRSKKRTHLSEFLEENPNKRMKTSPSPEKKNVDVLKYPISDHYSPDQISQLIQSLELNLSTSQQRLRFLLESHDKRKLLDHHHQSLASSSSQNHQTQSLNPSQQFSLLVYNHGDNTFSQIPVSASNLSQDLSALLQESHLKNQLMKQELSDYDQNICMSDITNNSFQHPCVSETDHYSGVQESVNNFGMQKEFYGYDKNMSSMGNINSSSFQHPCVSNTEVVQESMNNYGMNQLMQKQFYGCDQNMSSMGNSGLMQHEVYGYDQNL</sequence>
<name>A0ABM0X5T9_CAMSA</name>
<dbReference type="SUPFAM" id="SSF55455">
    <property type="entry name" value="SRF-like"/>
    <property type="match status" value="1"/>
</dbReference>
<comment type="subcellular location">
    <subcellularLocation>
        <location evidence="1">Nucleus</location>
    </subcellularLocation>
</comment>
<evidence type="ECO:0000256" key="3">
    <source>
        <dbReference type="ARBA" id="ARBA00023125"/>
    </source>
</evidence>
<dbReference type="RefSeq" id="XP_010481185.1">
    <property type="nucleotide sequence ID" value="XM_010482883.2"/>
</dbReference>
<gene>
    <name evidence="9" type="primary">LOC104760032</name>
</gene>
<dbReference type="Proteomes" id="UP000694864">
    <property type="component" value="Chromosome 17"/>
</dbReference>
<feature type="non-terminal residue" evidence="9">
    <location>
        <position position="1"/>
    </location>
</feature>
<dbReference type="InterPro" id="IPR036879">
    <property type="entry name" value="TF_MADSbox_sf"/>
</dbReference>
<reference evidence="9" key="2">
    <citation type="submission" date="2025-08" db="UniProtKB">
        <authorList>
            <consortium name="RefSeq"/>
        </authorList>
    </citation>
    <scope>IDENTIFICATION</scope>
    <source>
        <tissue evidence="9">Leaf</tissue>
    </source>
</reference>
<feature type="region of interest" description="Disordered" evidence="6">
    <location>
        <begin position="141"/>
        <end position="160"/>
    </location>
</feature>
<organism evidence="8 9">
    <name type="scientific">Camelina sativa</name>
    <name type="common">False flax</name>
    <name type="synonym">Myagrum sativum</name>
    <dbReference type="NCBI Taxonomy" id="90675"/>
    <lineage>
        <taxon>Eukaryota</taxon>
        <taxon>Viridiplantae</taxon>
        <taxon>Streptophyta</taxon>
        <taxon>Embryophyta</taxon>
        <taxon>Tracheophyta</taxon>
        <taxon>Spermatophyta</taxon>
        <taxon>Magnoliopsida</taxon>
        <taxon>eudicotyledons</taxon>
        <taxon>Gunneridae</taxon>
        <taxon>Pentapetalae</taxon>
        <taxon>rosids</taxon>
        <taxon>malvids</taxon>
        <taxon>Brassicales</taxon>
        <taxon>Brassicaceae</taxon>
        <taxon>Camelineae</taxon>
        <taxon>Camelina</taxon>
    </lineage>
</organism>
<accession>A0ABM0X5T9</accession>
<evidence type="ECO:0000313" key="9">
    <source>
        <dbReference type="RefSeq" id="XP_010481185.1"/>
    </source>
</evidence>
<dbReference type="CDD" id="cd00266">
    <property type="entry name" value="MADS_SRF_like"/>
    <property type="match status" value="1"/>
</dbReference>
<dbReference type="GeneID" id="104760032"/>
<evidence type="ECO:0000256" key="1">
    <source>
        <dbReference type="ARBA" id="ARBA00004123"/>
    </source>
</evidence>
<evidence type="ECO:0000256" key="6">
    <source>
        <dbReference type="SAM" id="MobiDB-lite"/>
    </source>
</evidence>
<evidence type="ECO:0000256" key="5">
    <source>
        <dbReference type="ARBA" id="ARBA00023242"/>
    </source>
</evidence>
<evidence type="ECO:0000259" key="7">
    <source>
        <dbReference type="PROSITE" id="PS50066"/>
    </source>
</evidence>
<reference evidence="8" key="1">
    <citation type="journal article" date="2014" name="Nat. Commun.">
        <title>The emerging biofuel crop Camelina sativa retains a highly undifferentiated hexaploid genome structure.</title>
        <authorList>
            <person name="Kagale S."/>
            <person name="Koh C."/>
            <person name="Nixon J."/>
            <person name="Bollina V."/>
            <person name="Clarke W.E."/>
            <person name="Tuteja R."/>
            <person name="Spillane C."/>
            <person name="Robinson S.J."/>
            <person name="Links M.G."/>
            <person name="Clarke C."/>
            <person name="Higgins E.E."/>
            <person name="Huebert T."/>
            <person name="Sharpe A.G."/>
            <person name="Parkin I.A."/>
        </authorList>
    </citation>
    <scope>NUCLEOTIDE SEQUENCE [LARGE SCALE GENOMIC DNA]</scope>
    <source>
        <strain evidence="8">cv. DH55</strain>
    </source>
</reference>
<evidence type="ECO:0000256" key="4">
    <source>
        <dbReference type="ARBA" id="ARBA00023163"/>
    </source>
</evidence>
<evidence type="ECO:0000313" key="8">
    <source>
        <dbReference type="Proteomes" id="UP000694864"/>
    </source>
</evidence>
<feature type="compositionally biased region" description="Low complexity" evidence="6">
    <location>
        <begin position="145"/>
        <end position="155"/>
    </location>
</feature>
<evidence type="ECO:0000256" key="2">
    <source>
        <dbReference type="ARBA" id="ARBA00023015"/>
    </source>
</evidence>
<dbReference type="InterPro" id="IPR002100">
    <property type="entry name" value="TF_MADSbox"/>
</dbReference>
<feature type="region of interest" description="Disordered" evidence="6">
    <location>
        <begin position="65"/>
        <end position="90"/>
    </location>
</feature>
<dbReference type="Pfam" id="PF00319">
    <property type="entry name" value="SRF-TF"/>
    <property type="match status" value="1"/>
</dbReference>
<keyword evidence="3" id="KW-0238">DNA-binding</keyword>
<keyword evidence="5" id="KW-0539">Nucleus</keyword>
<keyword evidence="2" id="KW-0805">Transcription regulation</keyword>
<protein>
    <submittedName>
        <fullName evidence="9">Agamous-like MADS-box protein AGL75</fullName>
    </submittedName>
</protein>